<dbReference type="InterPro" id="IPR050710">
    <property type="entry name" value="Band7/mec-2_domain"/>
</dbReference>
<evidence type="ECO:0000259" key="5">
    <source>
        <dbReference type="SMART" id="SM00244"/>
    </source>
</evidence>
<feature type="region of interest" description="Disordered" evidence="3">
    <location>
        <begin position="643"/>
        <end position="665"/>
    </location>
</feature>
<feature type="transmembrane region" description="Helical" evidence="4">
    <location>
        <begin position="236"/>
        <end position="259"/>
    </location>
</feature>
<feature type="domain" description="Band 7" evidence="5">
    <location>
        <begin position="329"/>
        <end position="534"/>
    </location>
</feature>
<evidence type="ECO:0000256" key="1">
    <source>
        <dbReference type="ARBA" id="ARBA00004167"/>
    </source>
</evidence>
<dbReference type="InterPro" id="IPR010201">
    <property type="entry name" value="HflK"/>
</dbReference>
<name>A0A2R3J0N4_9PSED</name>
<evidence type="ECO:0000256" key="4">
    <source>
        <dbReference type="SAM" id="Phobius"/>
    </source>
</evidence>
<evidence type="ECO:0000256" key="2">
    <source>
        <dbReference type="ARBA" id="ARBA00006971"/>
    </source>
</evidence>
<keyword evidence="7" id="KW-1185">Reference proteome</keyword>
<dbReference type="CDD" id="cd03404">
    <property type="entry name" value="SPFH_HflK"/>
    <property type="match status" value="1"/>
</dbReference>
<keyword evidence="4" id="KW-1133">Transmembrane helix</keyword>
<dbReference type="SMART" id="SM00244">
    <property type="entry name" value="PHB"/>
    <property type="match status" value="1"/>
</dbReference>
<feature type="transmembrane region" description="Helical" evidence="4">
    <location>
        <begin position="136"/>
        <end position="155"/>
    </location>
</feature>
<feature type="transmembrane region" description="Helical" evidence="4">
    <location>
        <begin position="313"/>
        <end position="331"/>
    </location>
</feature>
<evidence type="ECO:0000313" key="6">
    <source>
        <dbReference type="EMBL" id="AVK07700.1"/>
    </source>
</evidence>
<dbReference type="RefSeq" id="WP_058146138.1">
    <property type="nucleotide sequence ID" value="NZ_CP027169.1"/>
</dbReference>
<feature type="transmembrane region" description="Helical" evidence="4">
    <location>
        <begin position="205"/>
        <end position="224"/>
    </location>
</feature>
<keyword evidence="4" id="KW-0472">Membrane</keyword>
<comment type="subcellular location">
    <subcellularLocation>
        <location evidence="1">Membrane</location>
        <topology evidence="1">Single-pass membrane protein</topology>
    </subcellularLocation>
</comment>
<dbReference type="InterPro" id="IPR001107">
    <property type="entry name" value="Band_7"/>
</dbReference>
<gene>
    <name evidence="6" type="ORF">CSB93_4099</name>
</gene>
<dbReference type="EMBL" id="CP027169">
    <property type="protein sequence ID" value="AVK07700.1"/>
    <property type="molecule type" value="Genomic_DNA"/>
</dbReference>
<sequence>MRVDLDAEVAAEALPRFQQAPRQLRQLWWWGLASVGLGGACALLGFFVGLFAADSLWPPLLYNLGAAWLVLFAGLHAAYRVAAWRCVALGAEASARPAWLCWPRADLEPVPDTAYERLLERLGQAVAGGLAQIGQAALWLAASAALALGLVAAGWRLDLPPTNSGQAADLGIGFCLLLAFAVLVLERRFAAQGEMQWPEASSLGQLARVLIGTLLLAAFGLFLARQGQPWAPRLAVLLGLLPGAVALELLGRAILAMFAPPRAGLEPRLVATSLLADLLRWPPRPLQRLQNELHQRFGIDLRQVWAFGFMRRAFLPVLAVVSLSGWLLSGVREIGMDARGVYERFGKPVAVLGPGLHLGLPWPLGRVLAVENGVVHELATSVATGNGEAEPLAPAEGPAPDSANRLWDASHVSEKSQVIASLADHRQSFQIVNMDVRIVYRIGLDDAAALAATYRSGDLPALVRSTASRVLVHAFASRTLDEVLGEQRAGLAGEIGQAVQAELDRLGSGVEVLGAAIEAIHPPAGAANAYHAVQAAQITARALIARERGQAAAQRNEAQLRASVAHDQASAQARETLAVAQVAERRFAAERQGYAEAGQAFLLEAYYQQLGLGLGKARLLLVDHRIAGTGAPTIDLRGFGLGRLDSPSSSRPPAVPARAAGQPAP</sequence>
<proteinExistence type="inferred from homology"/>
<dbReference type="Proteomes" id="UP000238390">
    <property type="component" value="Chromosome"/>
</dbReference>
<dbReference type="Pfam" id="PF01145">
    <property type="entry name" value="Band_7"/>
    <property type="match status" value="1"/>
</dbReference>
<feature type="compositionally biased region" description="Low complexity" evidence="3">
    <location>
        <begin position="385"/>
        <end position="400"/>
    </location>
</feature>
<dbReference type="Gene3D" id="3.30.479.30">
    <property type="entry name" value="Band 7 domain"/>
    <property type="match status" value="1"/>
</dbReference>
<evidence type="ECO:0000313" key="7">
    <source>
        <dbReference type="Proteomes" id="UP000238390"/>
    </source>
</evidence>
<feature type="compositionally biased region" description="Low complexity" evidence="3">
    <location>
        <begin position="646"/>
        <end position="665"/>
    </location>
</feature>
<organism evidence="6 7">
    <name type="scientific">Pseudomonas paraeruginosa</name>
    <dbReference type="NCBI Taxonomy" id="2994495"/>
    <lineage>
        <taxon>Bacteria</taxon>
        <taxon>Pseudomonadati</taxon>
        <taxon>Pseudomonadota</taxon>
        <taxon>Gammaproteobacteria</taxon>
        <taxon>Pseudomonadales</taxon>
        <taxon>Pseudomonadaceae</taxon>
        <taxon>Pseudomonas</taxon>
    </lineage>
</organism>
<keyword evidence="4" id="KW-0812">Transmembrane</keyword>
<feature type="transmembrane region" description="Helical" evidence="4">
    <location>
        <begin position="167"/>
        <end position="185"/>
    </location>
</feature>
<dbReference type="GO" id="GO:0016020">
    <property type="term" value="C:membrane"/>
    <property type="evidence" value="ECO:0007669"/>
    <property type="project" value="UniProtKB-SubCell"/>
</dbReference>
<feature type="transmembrane region" description="Helical" evidence="4">
    <location>
        <begin position="60"/>
        <end position="79"/>
    </location>
</feature>
<evidence type="ECO:0000256" key="3">
    <source>
        <dbReference type="SAM" id="MobiDB-lite"/>
    </source>
</evidence>
<reference evidence="6 7" key="1">
    <citation type="submission" date="2018-02" db="EMBL/GenBank/DDBJ databases">
        <title>FDA/CDC Antimicrobial Resistant Isolate Bank Genome Sequencing.</title>
        <authorList>
            <person name="Benahmed F.H."/>
            <person name="Lutgring J.D."/>
            <person name="Yoo B."/>
            <person name="Machado M."/>
            <person name="Brown A."/>
            <person name="McAllister G."/>
            <person name="Perry A."/>
            <person name="Halpin A.L."/>
            <person name="Vavikolanu K."/>
            <person name="Ott S."/>
            <person name="Zhao X."/>
            <person name="Tallon L.J."/>
            <person name="Sadzewicz L."/>
            <person name="Aluvathingal J."/>
            <person name="Nadendla S."/>
            <person name="Voskania-kordi A."/>
            <person name="Simonyan V."/>
            <person name="Patel J."/>
            <person name="Shawar R.M."/>
        </authorList>
    </citation>
    <scope>NUCLEOTIDE SEQUENCE [LARGE SCALE GENOMIC DNA]</scope>
    <source>
        <strain evidence="6 7">AR_0356</strain>
    </source>
</reference>
<dbReference type="InterPro" id="IPR036013">
    <property type="entry name" value="Band_7/SPFH_dom_sf"/>
</dbReference>
<dbReference type="PANTHER" id="PTHR43327">
    <property type="entry name" value="STOMATIN-LIKE PROTEIN 2, MITOCHONDRIAL"/>
    <property type="match status" value="1"/>
</dbReference>
<dbReference type="AlphaFoldDB" id="A0A2R3J0N4"/>
<comment type="similarity">
    <text evidence="2">Belongs to the band 7/mec-2 family. HflK subfamily.</text>
</comment>
<accession>A0A2R3J0N4</accession>
<dbReference type="SUPFAM" id="SSF117892">
    <property type="entry name" value="Band 7/SPFH domain"/>
    <property type="match status" value="1"/>
</dbReference>
<protein>
    <submittedName>
        <fullName evidence="6">SPFH domain / Band 7 family protein</fullName>
    </submittedName>
</protein>
<feature type="transmembrane region" description="Helical" evidence="4">
    <location>
        <begin position="27"/>
        <end position="53"/>
    </location>
</feature>
<dbReference type="PANTHER" id="PTHR43327:SF10">
    <property type="entry name" value="STOMATIN-LIKE PROTEIN 2, MITOCHONDRIAL"/>
    <property type="match status" value="1"/>
</dbReference>
<feature type="region of interest" description="Disordered" evidence="3">
    <location>
        <begin position="385"/>
        <end position="404"/>
    </location>
</feature>